<evidence type="ECO:0000313" key="3">
    <source>
        <dbReference type="Proteomes" id="UP000652761"/>
    </source>
</evidence>
<dbReference type="GO" id="GO:0045259">
    <property type="term" value="C:proton-transporting ATP synthase complex"/>
    <property type="evidence" value="ECO:0007669"/>
    <property type="project" value="InterPro"/>
</dbReference>
<name>A0A843X6X9_COLES</name>
<proteinExistence type="predicted"/>
<sequence>MVVLMGGFARIGDNEITILGNDAEISTDIDLQEAQQTLEKAEANLSKAEDTHEDFYSLKKGNYREGPCCQVSRAIATEKGRKYTKGAHDVTENIHGVLLAEDV</sequence>
<protein>
    <submittedName>
        <fullName evidence="2">Uncharacterized protein</fullName>
    </submittedName>
</protein>
<dbReference type="EMBL" id="NMUH01006037">
    <property type="protein sequence ID" value="MQM14294.1"/>
    <property type="molecule type" value="Genomic_DNA"/>
</dbReference>
<dbReference type="PANTHER" id="PTHR13822:SF10">
    <property type="entry name" value="ATP SYNTHASE EPSILON CHAIN, CHLOROPLASTIC"/>
    <property type="match status" value="1"/>
</dbReference>
<feature type="coiled-coil region" evidence="1">
    <location>
        <begin position="31"/>
        <end position="58"/>
    </location>
</feature>
<evidence type="ECO:0000313" key="2">
    <source>
        <dbReference type="EMBL" id="MQM14294.1"/>
    </source>
</evidence>
<organism evidence="2 3">
    <name type="scientific">Colocasia esculenta</name>
    <name type="common">Wild taro</name>
    <name type="synonym">Arum esculentum</name>
    <dbReference type="NCBI Taxonomy" id="4460"/>
    <lineage>
        <taxon>Eukaryota</taxon>
        <taxon>Viridiplantae</taxon>
        <taxon>Streptophyta</taxon>
        <taxon>Embryophyta</taxon>
        <taxon>Tracheophyta</taxon>
        <taxon>Spermatophyta</taxon>
        <taxon>Magnoliopsida</taxon>
        <taxon>Liliopsida</taxon>
        <taxon>Araceae</taxon>
        <taxon>Aroideae</taxon>
        <taxon>Colocasieae</taxon>
        <taxon>Colocasia</taxon>
    </lineage>
</organism>
<keyword evidence="3" id="KW-1185">Reference proteome</keyword>
<dbReference type="OrthoDB" id="681737at2759"/>
<keyword evidence="1" id="KW-0175">Coiled coil</keyword>
<dbReference type="Proteomes" id="UP000652761">
    <property type="component" value="Unassembled WGS sequence"/>
</dbReference>
<dbReference type="InterPro" id="IPR036771">
    <property type="entry name" value="ATPsynth_dsu/esu_N"/>
</dbReference>
<dbReference type="Gene3D" id="2.60.15.10">
    <property type="entry name" value="F0F1 ATP synthase delta/epsilon subunit, N-terminal"/>
    <property type="match status" value="1"/>
</dbReference>
<dbReference type="InterPro" id="IPR001469">
    <property type="entry name" value="ATP_synth_F1_dsu/esu"/>
</dbReference>
<reference evidence="2" key="1">
    <citation type="submission" date="2017-07" db="EMBL/GenBank/DDBJ databases">
        <title>Taro Niue Genome Assembly and Annotation.</title>
        <authorList>
            <person name="Atibalentja N."/>
            <person name="Keating K."/>
            <person name="Fields C.J."/>
        </authorList>
    </citation>
    <scope>NUCLEOTIDE SEQUENCE</scope>
    <source>
        <strain evidence="2">Niue_2</strain>
        <tissue evidence="2">Leaf</tissue>
    </source>
</reference>
<accession>A0A843X6X9</accession>
<evidence type="ECO:0000256" key="1">
    <source>
        <dbReference type="SAM" id="Coils"/>
    </source>
</evidence>
<dbReference type="AlphaFoldDB" id="A0A843X6X9"/>
<dbReference type="GO" id="GO:0046933">
    <property type="term" value="F:proton-transporting ATP synthase activity, rotational mechanism"/>
    <property type="evidence" value="ECO:0007669"/>
    <property type="project" value="InterPro"/>
</dbReference>
<comment type="caution">
    <text evidence="2">The sequence shown here is derived from an EMBL/GenBank/DDBJ whole genome shotgun (WGS) entry which is preliminary data.</text>
</comment>
<dbReference type="PANTHER" id="PTHR13822">
    <property type="entry name" value="ATP SYNTHASE DELTA/EPSILON CHAIN"/>
    <property type="match status" value="1"/>
</dbReference>
<gene>
    <name evidence="2" type="ORF">Taro_047224</name>
</gene>